<dbReference type="PIRSF" id="PIRSF036893">
    <property type="entry name" value="Lipocalin_ApoD"/>
    <property type="match status" value="1"/>
</dbReference>
<dbReference type="PANTHER" id="PTHR10612:SF34">
    <property type="entry name" value="APOLIPOPROTEIN D"/>
    <property type="match status" value="1"/>
</dbReference>
<protein>
    <recommendedName>
        <fullName evidence="2">Outer membrane lipoprotein Blc</fullName>
    </recommendedName>
</protein>
<dbReference type="OrthoDB" id="594739at2"/>
<dbReference type="InterPro" id="IPR047202">
    <property type="entry name" value="Lipocalin_Blc-like_dom"/>
</dbReference>
<dbReference type="PANTHER" id="PTHR10612">
    <property type="entry name" value="APOLIPOPROTEIN D"/>
    <property type="match status" value="1"/>
</dbReference>
<gene>
    <name evidence="5" type="primary">blc</name>
    <name evidence="5" type="ORF">CEV31_4160</name>
</gene>
<dbReference type="AlphaFoldDB" id="A0A256EXV3"/>
<feature type="chain" id="PRO_5013433509" description="Outer membrane lipoprotein Blc" evidence="2">
    <location>
        <begin position="19"/>
        <end position="177"/>
    </location>
</feature>
<keyword evidence="2" id="KW-0732">Signal</keyword>
<dbReference type="RefSeq" id="WP_094510091.1">
    <property type="nucleotide sequence ID" value="NZ_JBHEEK010000007.1"/>
</dbReference>
<dbReference type="Gene3D" id="2.40.128.20">
    <property type="match status" value="1"/>
</dbReference>
<proteinExistence type="inferred from homology"/>
<evidence type="ECO:0000313" key="6">
    <source>
        <dbReference type="Proteomes" id="UP000215590"/>
    </source>
</evidence>
<feature type="lipid moiety-binding region" description="N-palmitoyl cysteine" evidence="3">
    <location>
        <position position="17"/>
    </location>
</feature>
<comment type="similarity">
    <text evidence="1 2">Belongs to the calycin superfamily. Lipocalin family.</text>
</comment>
<comment type="subcellular location">
    <subcellularLocation>
        <location evidence="2">Cell outer membrane</location>
    </subcellularLocation>
</comment>
<comment type="function">
    <text evidence="2">Involved in the storage or transport of lipids necessary for membrane maintenance under stressful conditions. Displays a binding preference for lysophospholipids.</text>
</comment>
<dbReference type="GO" id="GO:0008289">
    <property type="term" value="F:lipid binding"/>
    <property type="evidence" value="ECO:0007669"/>
    <property type="project" value="UniProtKB-UniRule"/>
</dbReference>
<evidence type="ECO:0000259" key="4">
    <source>
        <dbReference type="Pfam" id="PF08212"/>
    </source>
</evidence>
<evidence type="ECO:0000256" key="3">
    <source>
        <dbReference type="PIRSR" id="PIRSR036893-52"/>
    </source>
</evidence>
<dbReference type="CDD" id="cd19438">
    <property type="entry name" value="lipocalin_Blc-like"/>
    <property type="match status" value="1"/>
</dbReference>
<comment type="subunit">
    <text evidence="2">Homodimer.</text>
</comment>
<feature type="signal peptide" evidence="2">
    <location>
        <begin position="1"/>
        <end position="18"/>
    </location>
</feature>
<dbReference type="GO" id="GO:0006950">
    <property type="term" value="P:response to stress"/>
    <property type="evidence" value="ECO:0007669"/>
    <property type="project" value="UniProtKB-ARBA"/>
</dbReference>
<dbReference type="EMBL" id="NNRJ01000076">
    <property type="protein sequence ID" value="OYR07437.1"/>
    <property type="molecule type" value="Genomic_DNA"/>
</dbReference>
<dbReference type="Proteomes" id="UP000215590">
    <property type="component" value="Unassembled WGS sequence"/>
</dbReference>
<dbReference type="InterPro" id="IPR000566">
    <property type="entry name" value="Lipocln_cytosolic_FA-bd_dom"/>
</dbReference>
<keyword evidence="2" id="KW-0472">Membrane</keyword>
<dbReference type="PRINTS" id="PR01171">
    <property type="entry name" value="BCTLIPOCALIN"/>
</dbReference>
<feature type="lipid moiety-binding region" description="S-diacylglycerol cysteine" evidence="3">
    <location>
        <position position="17"/>
    </location>
</feature>
<organism evidence="5 6">
    <name type="scientific">Brucella thiophenivorans</name>
    <dbReference type="NCBI Taxonomy" id="571255"/>
    <lineage>
        <taxon>Bacteria</taxon>
        <taxon>Pseudomonadati</taxon>
        <taxon>Pseudomonadota</taxon>
        <taxon>Alphaproteobacteria</taxon>
        <taxon>Hyphomicrobiales</taxon>
        <taxon>Brucellaceae</taxon>
        <taxon>Brucella/Ochrobactrum group</taxon>
        <taxon>Brucella</taxon>
    </lineage>
</organism>
<accession>A0A256EXV3</accession>
<name>A0A256EXV3_9HYPH</name>
<dbReference type="InterPro" id="IPR022271">
    <property type="entry name" value="Lipocalin_ApoD"/>
</dbReference>
<dbReference type="PROSITE" id="PS00213">
    <property type="entry name" value="LIPOCALIN"/>
    <property type="match status" value="1"/>
</dbReference>
<keyword evidence="2 3" id="KW-0449">Lipoprotein</keyword>
<dbReference type="PROSITE" id="PS51257">
    <property type="entry name" value="PROKAR_LIPOPROTEIN"/>
    <property type="match status" value="1"/>
</dbReference>
<sequence>MKFKALALLSLVGLVGCAAYGVAPTQSPAITPVQNFDANRYLGKWYELGRIENSFERGMFKTTAQYSLNSDGSIKVVNSGYDPAKQKFRDATGKAKFVGSPNVGALKVSFFGPFYGGYNVVALDDQYQWAIVVGPNPNKYFWVLSRQPKLTKRLKDKALSVAKGLNVDAAKIIWVQQ</sequence>
<evidence type="ECO:0000313" key="5">
    <source>
        <dbReference type="EMBL" id="OYR07437.1"/>
    </source>
</evidence>
<dbReference type="InterPro" id="IPR002446">
    <property type="entry name" value="Lipocalin_bac"/>
</dbReference>
<evidence type="ECO:0000256" key="1">
    <source>
        <dbReference type="ARBA" id="ARBA00006889"/>
    </source>
</evidence>
<feature type="domain" description="Lipocalin/cytosolic fatty-acid binding" evidence="4">
    <location>
        <begin position="37"/>
        <end position="177"/>
    </location>
</feature>
<dbReference type="SUPFAM" id="SSF50814">
    <property type="entry name" value="Lipocalins"/>
    <property type="match status" value="1"/>
</dbReference>
<dbReference type="InterPro" id="IPR022272">
    <property type="entry name" value="Lipocalin_CS"/>
</dbReference>
<dbReference type="InterPro" id="IPR012674">
    <property type="entry name" value="Calycin"/>
</dbReference>
<keyword evidence="3" id="KW-0564">Palmitate</keyword>
<keyword evidence="2" id="KW-0446">Lipid-binding</keyword>
<comment type="caution">
    <text evidence="5">The sequence shown here is derived from an EMBL/GenBank/DDBJ whole genome shotgun (WGS) entry which is preliminary data.</text>
</comment>
<dbReference type="Pfam" id="PF08212">
    <property type="entry name" value="Lipocalin_2"/>
    <property type="match status" value="1"/>
</dbReference>
<keyword evidence="2" id="KW-0998">Cell outer membrane</keyword>
<dbReference type="GO" id="GO:0009279">
    <property type="term" value="C:cell outer membrane"/>
    <property type="evidence" value="ECO:0007669"/>
    <property type="project" value="UniProtKB-SubCell"/>
</dbReference>
<reference evidence="5 6" key="1">
    <citation type="submission" date="2017-07" db="EMBL/GenBank/DDBJ databases">
        <title>Phylogenetic study on the rhizospheric bacterium Ochrobactrum sp. A44.</title>
        <authorList>
            <person name="Krzyzanowska D.M."/>
            <person name="Ossowicki A."/>
            <person name="Rajewska M."/>
            <person name="Maciag T."/>
            <person name="Kaczynski Z."/>
            <person name="Czerwicka M."/>
            <person name="Jafra S."/>
        </authorList>
    </citation>
    <scope>NUCLEOTIDE SEQUENCE [LARGE SCALE GENOMIC DNA]</scope>
    <source>
        <strain evidence="5 6">DSM 7216</strain>
    </source>
</reference>
<keyword evidence="6" id="KW-1185">Reference proteome</keyword>
<evidence type="ECO:0000256" key="2">
    <source>
        <dbReference type="PIRNR" id="PIRNR036893"/>
    </source>
</evidence>